<comment type="cofactor">
    <cofactor evidence="1 15">
        <name>FAD</name>
        <dbReference type="ChEBI" id="CHEBI:57692"/>
    </cofactor>
</comment>
<comment type="subcellular location">
    <subcellularLocation>
        <location evidence="3">Membrane</location>
    </subcellularLocation>
</comment>
<keyword evidence="7 15" id="KW-0274">FAD</keyword>
<gene>
    <name evidence="17" type="ORF">A3K86_15865</name>
</gene>
<dbReference type="PANTHER" id="PTHR10617">
    <property type="entry name" value="ELECTRON TRANSFER FLAVOPROTEIN-UBIQUINONE OXIDOREDUCTASE"/>
    <property type="match status" value="1"/>
</dbReference>
<dbReference type="InterPro" id="IPR017896">
    <property type="entry name" value="4Fe4S_Fe-S-bd"/>
</dbReference>
<name>A0A178K7N2_9GAMM</name>
<keyword evidence="14" id="KW-0472">Membrane</keyword>
<dbReference type="EMBL" id="LVHF01000029">
    <property type="protein sequence ID" value="OAN13137.1"/>
    <property type="molecule type" value="Genomic_DNA"/>
</dbReference>
<dbReference type="SUPFAM" id="SSF54862">
    <property type="entry name" value="4Fe-4S ferredoxins"/>
    <property type="match status" value="1"/>
</dbReference>
<keyword evidence="13 15" id="KW-0830">Ubiquinone</keyword>
<dbReference type="SUPFAM" id="SSF54373">
    <property type="entry name" value="FAD-linked reductases, C-terminal domain"/>
    <property type="match status" value="1"/>
</dbReference>
<evidence type="ECO:0000313" key="17">
    <source>
        <dbReference type="EMBL" id="OAN13137.1"/>
    </source>
</evidence>
<dbReference type="FunFam" id="3.30.70.20:FF:000015">
    <property type="entry name" value="Electron transfer flavoprotein-ubiquinone oxidoreductase"/>
    <property type="match status" value="1"/>
</dbReference>
<evidence type="ECO:0000313" key="18">
    <source>
        <dbReference type="Proteomes" id="UP000078503"/>
    </source>
</evidence>
<dbReference type="InterPro" id="IPR002938">
    <property type="entry name" value="FAD-bd"/>
</dbReference>
<dbReference type="PANTHER" id="PTHR10617:SF107">
    <property type="entry name" value="ELECTRON TRANSFER FLAVOPROTEIN-UBIQUINONE OXIDOREDUCTASE, MITOCHONDRIAL"/>
    <property type="match status" value="1"/>
</dbReference>
<evidence type="ECO:0000256" key="8">
    <source>
        <dbReference type="ARBA" id="ARBA00022946"/>
    </source>
</evidence>
<dbReference type="GO" id="GO:0004174">
    <property type="term" value="F:electron-transferring-flavoprotein dehydrogenase activity"/>
    <property type="evidence" value="ECO:0007669"/>
    <property type="project" value="UniProtKB-UniRule"/>
</dbReference>
<evidence type="ECO:0000256" key="11">
    <source>
        <dbReference type="ARBA" id="ARBA00023004"/>
    </source>
</evidence>
<dbReference type="SUPFAM" id="SSF51905">
    <property type="entry name" value="FAD/NAD(P)-binding domain"/>
    <property type="match status" value="1"/>
</dbReference>
<dbReference type="Gene3D" id="3.50.50.60">
    <property type="entry name" value="FAD/NAD(P)-binding domain"/>
    <property type="match status" value="1"/>
</dbReference>
<dbReference type="Gene3D" id="3.30.70.20">
    <property type="match status" value="1"/>
</dbReference>
<evidence type="ECO:0000256" key="6">
    <source>
        <dbReference type="ARBA" id="ARBA00022723"/>
    </source>
</evidence>
<evidence type="ECO:0000256" key="5">
    <source>
        <dbReference type="ARBA" id="ARBA00022630"/>
    </source>
</evidence>
<keyword evidence="18" id="KW-1185">Reference proteome</keyword>
<dbReference type="GO" id="GO:0046872">
    <property type="term" value="F:metal ion binding"/>
    <property type="evidence" value="ECO:0007669"/>
    <property type="project" value="UniProtKB-KW"/>
</dbReference>
<dbReference type="RefSeq" id="WP_068333249.1">
    <property type="nucleotide sequence ID" value="NZ_LVHF01000029.1"/>
</dbReference>
<keyword evidence="12 15" id="KW-0411">Iron-sulfur</keyword>
<keyword evidence="4 15" id="KW-0813">Transport</keyword>
<evidence type="ECO:0000256" key="1">
    <source>
        <dbReference type="ARBA" id="ARBA00001974"/>
    </source>
</evidence>
<evidence type="ECO:0000256" key="3">
    <source>
        <dbReference type="ARBA" id="ARBA00004370"/>
    </source>
</evidence>
<comment type="cofactor">
    <cofactor evidence="15">
        <name>[4Fe-4S] cluster</name>
        <dbReference type="ChEBI" id="CHEBI:49883"/>
    </cofactor>
    <text evidence="15">Binds 1 [4Fe-4S] cluster.</text>
</comment>
<sequence>MERECMEFDVVIVGAGPAGLAAACQLMLLAKQAQQSPPSVCVIEKGAEVGAHILSGAVFEPRALDELFPDWRLMDTPLKTQVTDSLTYWLTTPSNHLAIPESVTPESMVNDGNYIISLSELCRWLANQAEQLGVEIFTGFAAKEFCLDRDNNVTGIITSDMGLDKHAQPKANFEAGIFLKAKYTLFAEGSRGHLGKQLIKHFHLNHNKPPQHYALGLKELWQIPPEHHQEGLVLHGVGYPLSQSDTTGGSFLYHLADNLVAVGLIVDLNYHHPYLNPFEEFQRMKHHPLYAQYLRHGERLSYGARAITKGGLNALPRQQFHGGLLIGCDAGTLNFGKIKGSHTAMKSGMLAAEAVFTELSQGFTHTVPGYDALFRHSWLYDELFQSRNMGACIHKFGQLLGGVVTSLEQNWLREKVDWNWHDDTPDHLTLKPLAEFKPITYPKPDGILSFDKASSLYLSGTQHEENQPCHLNLTDPDIPINNHLETNGEPSQRYCPAGVYEVVESEGSTKQFVINAANCLHCKTCDIKDPSQNITWAPPEGGGGPNYRSM</sequence>
<dbReference type="AlphaFoldDB" id="A0A178K7N2"/>
<dbReference type="Pfam" id="PF21162">
    <property type="entry name" value="ETFQO_UQ-bd"/>
    <property type="match status" value="1"/>
</dbReference>
<evidence type="ECO:0000256" key="2">
    <source>
        <dbReference type="ARBA" id="ARBA00002819"/>
    </source>
</evidence>
<dbReference type="GO" id="GO:0016020">
    <property type="term" value="C:membrane"/>
    <property type="evidence" value="ECO:0007669"/>
    <property type="project" value="UniProtKB-SubCell"/>
</dbReference>
<comment type="catalytic activity">
    <reaction evidence="15">
        <text>a ubiquinone + reduced [electron-transfer flavoprotein] = a ubiquinol + oxidized [electron-transfer flavoprotein] + H(+)</text>
        <dbReference type="Rhea" id="RHEA:24052"/>
        <dbReference type="Rhea" id="RHEA-COMP:9565"/>
        <dbReference type="Rhea" id="RHEA-COMP:9566"/>
        <dbReference type="Rhea" id="RHEA-COMP:10685"/>
        <dbReference type="Rhea" id="RHEA-COMP:10686"/>
        <dbReference type="ChEBI" id="CHEBI:15378"/>
        <dbReference type="ChEBI" id="CHEBI:16389"/>
        <dbReference type="ChEBI" id="CHEBI:17976"/>
        <dbReference type="ChEBI" id="CHEBI:57692"/>
        <dbReference type="ChEBI" id="CHEBI:58307"/>
        <dbReference type="EC" id="1.5.5.1"/>
    </reaction>
</comment>
<dbReference type="Pfam" id="PF05187">
    <property type="entry name" value="Fer4_ETF_QO"/>
    <property type="match status" value="1"/>
</dbReference>
<dbReference type="STRING" id="858640.A3K86_15865"/>
<dbReference type="InterPro" id="IPR036188">
    <property type="entry name" value="FAD/NAD-bd_sf"/>
</dbReference>
<dbReference type="PROSITE" id="PS51379">
    <property type="entry name" value="4FE4S_FER_2"/>
    <property type="match status" value="1"/>
</dbReference>
<keyword evidence="5 15" id="KW-0285">Flavoprotein</keyword>
<evidence type="ECO:0000256" key="10">
    <source>
        <dbReference type="ARBA" id="ARBA00023002"/>
    </source>
</evidence>
<organism evidence="17 18">
    <name type="scientific">Photobacterium jeanii</name>
    <dbReference type="NCBI Taxonomy" id="858640"/>
    <lineage>
        <taxon>Bacteria</taxon>
        <taxon>Pseudomonadati</taxon>
        <taxon>Pseudomonadota</taxon>
        <taxon>Gammaproteobacteria</taxon>
        <taxon>Vibrionales</taxon>
        <taxon>Vibrionaceae</taxon>
        <taxon>Photobacterium</taxon>
    </lineage>
</organism>
<dbReference type="GO" id="GO:0051539">
    <property type="term" value="F:4 iron, 4 sulfur cluster binding"/>
    <property type="evidence" value="ECO:0007669"/>
    <property type="project" value="UniProtKB-UniRule"/>
</dbReference>
<comment type="function">
    <text evidence="2 15">Accepts electrons from ETF and reduces ubiquinone.</text>
</comment>
<evidence type="ECO:0000256" key="15">
    <source>
        <dbReference type="RuleBase" id="RU366068"/>
    </source>
</evidence>
<keyword evidence="9 15" id="KW-0249">Electron transport</keyword>
<evidence type="ECO:0000256" key="14">
    <source>
        <dbReference type="ARBA" id="ARBA00023136"/>
    </source>
</evidence>
<evidence type="ECO:0000259" key="16">
    <source>
        <dbReference type="PROSITE" id="PS51379"/>
    </source>
</evidence>
<dbReference type="InterPro" id="IPR049398">
    <property type="entry name" value="ETF-QO/FixC_UQ-bd"/>
</dbReference>
<dbReference type="Gene3D" id="3.30.9.90">
    <property type="match status" value="1"/>
</dbReference>
<evidence type="ECO:0000256" key="12">
    <source>
        <dbReference type="ARBA" id="ARBA00023014"/>
    </source>
</evidence>
<evidence type="ECO:0000256" key="9">
    <source>
        <dbReference type="ARBA" id="ARBA00022982"/>
    </source>
</evidence>
<evidence type="ECO:0000256" key="4">
    <source>
        <dbReference type="ARBA" id="ARBA00022448"/>
    </source>
</evidence>
<keyword evidence="10 15" id="KW-0560">Oxidoreductase</keyword>
<dbReference type="EC" id="1.5.5.1" evidence="15"/>
<feature type="domain" description="4Fe-4S ferredoxin-type" evidence="16">
    <location>
        <begin position="510"/>
        <end position="539"/>
    </location>
</feature>
<keyword evidence="11 15" id="KW-0408">Iron</keyword>
<dbReference type="OrthoDB" id="9766632at2"/>
<dbReference type="GO" id="GO:0071949">
    <property type="term" value="F:FAD binding"/>
    <property type="evidence" value="ECO:0007669"/>
    <property type="project" value="InterPro"/>
</dbReference>
<evidence type="ECO:0000256" key="13">
    <source>
        <dbReference type="ARBA" id="ARBA00023075"/>
    </source>
</evidence>
<reference evidence="17 18" key="1">
    <citation type="submission" date="2016-03" db="EMBL/GenBank/DDBJ databases">
        <title>Photobacterium proteolyticum sp. nov. a protease producing bacterium isolated from ocean sediments of Laizhou Bay.</title>
        <authorList>
            <person name="Li Y."/>
        </authorList>
    </citation>
    <scope>NUCLEOTIDE SEQUENCE [LARGE SCALE GENOMIC DNA]</scope>
    <source>
        <strain evidence="17 18">R-40508</strain>
    </source>
</reference>
<dbReference type="InterPro" id="IPR007859">
    <property type="entry name" value="ETF-QO/FixX_C"/>
</dbReference>
<proteinExistence type="predicted"/>
<dbReference type="InterPro" id="IPR040156">
    <property type="entry name" value="ETF-QO"/>
</dbReference>
<dbReference type="Pfam" id="PF01494">
    <property type="entry name" value="FAD_binding_3"/>
    <property type="match status" value="1"/>
</dbReference>
<comment type="caution">
    <text evidence="17">The sequence shown here is derived from an EMBL/GenBank/DDBJ whole genome shotgun (WGS) entry which is preliminary data.</text>
</comment>
<dbReference type="PRINTS" id="PR00420">
    <property type="entry name" value="RNGMNOXGNASE"/>
</dbReference>
<dbReference type="PROSITE" id="PS51257">
    <property type="entry name" value="PROKAR_LIPOPROTEIN"/>
    <property type="match status" value="1"/>
</dbReference>
<protein>
    <recommendedName>
        <fullName evidence="15">Electron transfer flavoprotein-ubiquinone oxidoreductase</fullName>
        <shortName evidence="15">ETF-QO</shortName>
        <ecNumber evidence="15">1.5.5.1</ecNumber>
    </recommendedName>
</protein>
<keyword evidence="8" id="KW-0809">Transit peptide</keyword>
<accession>A0A178K7N2</accession>
<dbReference type="Proteomes" id="UP000078503">
    <property type="component" value="Unassembled WGS sequence"/>
</dbReference>
<evidence type="ECO:0000256" key="7">
    <source>
        <dbReference type="ARBA" id="ARBA00022827"/>
    </source>
</evidence>
<keyword evidence="6 15" id="KW-0479">Metal-binding</keyword>